<dbReference type="CDD" id="cd01347">
    <property type="entry name" value="ligand_gated_channel"/>
    <property type="match status" value="1"/>
</dbReference>
<proteinExistence type="inferred from homology"/>
<evidence type="ECO:0000256" key="8">
    <source>
        <dbReference type="ARBA" id="ARBA00023077"/>
    </source>
</evidence>
<dbReference type="Pfam" id="PF07715">
    <property type="entry name" value="Plug"/>
    <property type="match status" value="1"/>
</dbReference>
<evidence type="ECO:0000256" key="4">
    <source>
        <dbReference type="ARBA" id="ARBA00022496"/>
    </source>
</evidence>
<dbReference type="EMBL" id="JAVDWR010000002">
    <property type="protein sequence ID" value="MDR7120139.1"/>
    <property type="molecule type" value="Genomic_DNA"/>
</dbReference>
<sequence>MSGQYYGVISKSRLHPTNKFKSLKPLATAAGITALLTLSFSASLQADEAAADLGADKEVEVIKVTARRREENVQDVPISISVVTAKDLEQTGTYSTEQLTRLQPSLQLISSNPRNTALTIRGLGSVIGLTNDGLESGVGIYVDEVYYARPGSAVVDLLDIERVEVLRGPQGTLFGKNTTAGAVSLTTGAPTFTPEGRAELSLGGDGFLQGKTTVSGALVDGKVAGRFSASSTQRDGTLYNVTLGTKQNDTNSQAVRGQLLFTPSDDVDVRVSADYAYQNPNANTQVFVRYGPTGRSAASQFPALAELFDYAPPSQNPFDRLVDVNSPIQARQIIRGTSATVNWDLGDIAFTSISALRSWDWTPQNDRDYTALAVRTKSNNPSVQDQWSQEFRLTSTGQNDLDWVVGLYGFGQDVETTGTEQWGSDGAKWLIRTAVPENLLDGYTSNTKVYSDTDSYAIFAQATYHLSDDLRITPGVRYTKEQKSGDFTQIVSGGLETTDPALISAKNGIARNQAYQADFKDSSPTGQLNIAYDLTEDHLTYLNIARGYKSGGINAAGIPTDSTGAPSLVSAVIEPEKSTTVEVGLKSQFLERHVTLNLAVYDTKVTDYQANVVDSGPGSLRGYLANIEEVSVRGIEIDSRILVNEFLSAYFTYAYTDGQYDSFKNGPPPLEFLTGTTAAFDLSGRDLPGVSKNTGSLGGEYVHPATISSVSGELYFAADLSYRSKWNSDSSVSKYLEIDGSTLTNLRLGFRTDGGTDVSLYARNAFDEDYLSFLSIQAGNSGAIYGHPGDPRNIGLRVKTEF</sequence>
<keyword evidence="16" id="KW-1185">Reference proteome</keyword>
<dbReference type="PANTHER" id="PTHR32552:SF81">
    <property type="entry name" value="TONB-DEPENDENT OUTER MEMBRANE RECEPTOR"/>
    <property type="match status" value="1"/>
</dbReference>
<accession>A0ABU1VWN3</accession>
<keyword evidence="15" id="KW-0675">Receptor</keyword>
<dbReference type="InterPro" id="IPR012910">
    <property type="entry name" value="Plug_dom"/>
</dbReference>
<gene>
    <name evidence="15" type="ORF">J2W69_001068</name>
</gene>
<keyword evidence="5 11" id="KW-0812">Transmembrane</keyword>
<dbReference type="PROSITE" id="PS52016">
    <property type="entry name" value="TONB_DEPENDENT_REC_3"/>
    <property type="match status" value="1"/>
</dbReference>
<comment type="similarity">
    <text evidence="11 12">Belongs to the TonB-dependent receptor family.</text>
</comment>
<evidence type="ECO:0000256" key="1">
    <source>
        <dbReference type="ARBA" id="ARBA00004571"/>
    </source>
</evidence>
<dbReference type="InterPro" id="IPR036942">
    <property type="entry name" value="Beta-barrel_TonB_sf"/>
</dbReference>
<dbReference type="InterPro" id="IPR000531">
    <property type="entry name" value="Beta-barrel_TonB"/>
</dbReference>
<reference evidence="15 16" key="1">
    <citation type="submission" date="2023-07" db="EMBL/GenBank/DDBJ databases">
        <title>Sorghum-associated microbial communities from plants grown in Nebraska, USA.</title>
        <authorList>
            <person name="Schachtman D."/>
        </authorList>
    </citation>
    <scope>NUCLEOTIDE SEQUENCE [LARGE SCALE GENOMIC DNA]</scope>
    <source>
        <strain evidence="15 16">4138</strain>
    </source>
</reference>
<protein>
    <submittedName>
        <fullName evidence="15">Iron complex outermembrane receptor protein</fullName>
    </submittedName>
</protein>
<keyword evidence="4" id="KW-0410">Iron transport</keyword>
<evidence type="ECO:0000256" key="7">
    <source>
        <dbReference type="ARBA" id="ARBA00023065"/>
    </source>
</evidence>
<dbReference type="PANTHER" id="PTHR32552">
    <property type="entry name" value="FERRICHROME IRON RECEPTOR-RELATED"/>
    <property type="match status" value="1"/>
</dbReference>
<evidence type="ECO:0000256" key="2">
    <source>
        <dbReference type="ARBA" id="ARBA00022448"/>
    </source>
</evidence>
<evidence type="ECO:0000256" key="6">
    <source>
        <dbReference type="ARBA" id="ARBA00023004"/>
    </source>
</evidence>
<keyword evidence="7" id="KW-0406">Ion transport</keyword>
<evidence type="ECO:0000256" key="11">
    <source>
        <dbReference type="PROSITE-ProRule" id="PRU01360"/>
    </source>
</evidence>
<keyword evidence="9 11" id="KW-0472">Membrane</keyword>
<comment type="subcellular location">
    <subcellularLocation>
        <location evidence="1 11">Cell outer membrane</location>
        <topology evidence="1 11">Multi-pass membrane protein</topology>
    </subcellularLocation>
</comment>
<evidence type="ECO:0000259" key="13">
    <source>
        <dbReference type="Pfam" id="PF00593"/>
    </source>
</evidence>
<feature type="domain" description="TonB-dependent receptor-like beta-barrel" evidence="13">
    <location>
        <begin position="334"/>
        <end position="764"/>
    </location>
</feature>
<evidence type="ECO:0000256" key="9">
    <source>
        <dbReference type="ARBA" id="ARBA00023136"/>
    </source>
</evidence>
<evidence type="ECO:0000259" key="14">
    <source>
        <dbReference type="Pfam" id="PF07715"/>
    </source>
</evidence>
<comment type="caution">
    <text evidence="15">The sequence shown here is derived from an EMBL/GenBank/DDBJ whole genome shotgun (WGS) entry which is preliminary data.</text>
</comment>
<evidence type="ECO:0000256" key="10">
    <source>
        <dbReference type="ARBA" id="ARBA00023237"/>
    </source>
</evidence>
<evidence type="ECO:0000256" key="3">
    <source>
        <dbReference type="ARBA" id="ARBA00022452"/>
    </source>
</evidence>
<evidence type="ECO:0000256" key="12">
    <source>
        <dbReference type="RuleBase" id="RU003357"/>
    </source>
</evidence>
<dbReference type="Gene3D" id="2.40.170.20">
    <property type="entry name" value="TonB-dependent receptor, beta-barrel domain"/>
    <property type="match status" value="1"/>
</dbReference>
<evidence type="ECO:0000313" key="16">
    <source>
        <dbReference type="Proteomes" id="UP001257909"/>
    </source>
</evidence>
<keyword evidence="10 11" id="KW-0998">Cell outer membrane</keyword>
<feature type="domain" description="TonB-dependent receptor plug" evidence="14">
    <location>
        <begin position="73"/>
        <end position="182"/>
    </location>
</feature>
<keyword evidence="3 11" id="KW-1134">Transmembrane beta strand</keyword>
<dbReference type="SUPFAM" id="SSF56935">
    <property type="entry name" value="Porins"/>
    <property type="match status" value="1"/>
</dbReference>
<dbReference type="RefSeq" id="WP_310275312.1">
    <property type="nucleotide sequence ID" value="NZ_JAVDWR010000002.1"/>
</dbReference>
<keyword evidence="2 11" id="KW-0813">Transport</keyword>
<keyword evidence="6" id="KW-0408">Iron</keyword>
<evidence type="ECO:0000313" key="15">
    <source>
        <dbReference type="EMBL" id="MDR7120139.1"/>
    </source>
</evidence>
<evidence type="ECO:0000256" key="5">
    <source>
        <dbReference type="ARBA" id="ARBA00022692"/>
    </source>
</evidence>
<dbReference type="InterPro" id="IPR039426">
    <property type="entry name" value="TonB-dep_rcpt-like"/>
</dbReference>
<name>A0ABU1VWN3_9GAMM</name>
<dbReference type="Pfam" id="PF00593">
    <property type="entry name" value="TonB_dep_Rec_b-barrel"/>
    <property type="match status" value="1"/>
</dbReference>
<dbReference type="Proteomes" id="UP001257909">
    <property type="component" value="Unassembled WGS sequence"/>
</dbReference>
<keyword evidence="8 12" id="KW-0798">TonB box</keyword>
<organism evidence="15 16">
    <name type="scientific">Rheinheimera soli</name>
    <dbReference type="NCBI Taxonomy" id="443616"/>
    <lineage>
        <taxon>Bacteria</taxon>
        <taxon>Pseudomonadati</taxon>
        <taxon>Pseudomonadota</taxon>
        <taxon>Gammaproteobacteria</taxon>
        <taxon>Chromatiales</taxon>
        <taxon>Chromatiaceae</taxon>
        <taxon>Rheinheimera</taxon>
    </lineage>
</organism>